<feature type="coiled-coil region" evidence="1">
    <location>
        <begin position="124"/>
        <end position="158"/>
    </location>
</feature>
<dbReference type="GeneID" id="18835666"/>
<dbReference type="AlphaFoldDB" id="R7SVK4"/>
<organism evidence="2 3">
    <name type="scientific">Dichomitus squalens (strain LYAD-421)</name>
    <name type="common">Western red white-rot fungus</name>
    <dbReference type="NCBI Taxonomy" id="732165"/>
    <lineage>
        <taxon>Eukaryota</taxon>
        <taxon>Fungi</taxon>
        <taxon>Dikarya</taxon>
        <taxon>Basidiomycota</taxon>
        <taxon>Agaricomycotina</taxon>
        <taxon>Agaricomycetes</taxon>
        <taxon>Polyporales</taxon>
        <taxon>Polyporaceae</taxon>
        <taxon>Dichomitus</taxon>
    </lineage>
</organism>
<proteinExistence type="predicted"/>
<evidence type="ECO:0000256" key="1">
    <source>
        <dbReference type="SAM" id="Coils"/>
    </source>
</evidence>
<evidence type="ECO:0008006" key="4">
    <source>
        <dbReference type="Google" id="ProtNLM"/>
    </source>
</evidence>
<dbReference type="KEGG" id="dsq:DICSQDRAFT_137825"/>
<reference evidence="2 3" key="1">
    <citation type="journal article" date="2012" name="Science">
        <title>The Paleozoic origin of enzymatic lignin decomposition reconstructed from 31 fungal genomes.</title>
        <authorList>
            <person name="Floudas D."/>
            <person name="Binder M."/>
            <person name="Riley R."/>
            <person name="Barry K."/>
            <person name="Blanchette R.A."/>
            <person name="Henrissat B."/>
            <person name="Martinez A.T."/>
            <person name="Otillar R."/>
            <person name="Spatafora J.W."/>
            <person name="Yadav J.S."/>
            <person name="Aerts A."/>
            <person name="Benoit I."/>
            <person name="Boyd A."/>
            <person name="Carlson A."/>
            <person name="Copeland A."/>
            <person name="Coutinho P.M."/>
            <person name="de Vries R.P."/>
            <person name="Ferreira P."/>
            <person name="Findley K."/>
            <person name="Foster B."/>
            <person name="Gaskell J."/>
            <person name="Glotzer D."/>
            <person name="Gorecki P."/>
            <person name="Heitman J."/>
            <person name="Hesse C."/>
            <person name="Hori C."/>
            <person name="Igarashi K."/>
            <person name="Jurgens J.A."/>
            <person name="Kallen N."/>
            <person name="Kersten P."/>
            <person name="Kohler A."/>
            <person name="Kuees U."/>
            <person name="Kumar T.K.A."/>
            <person name="Kuo A."/>
            <person name="LaButti K."/>
            <person name="Larrondo L.F."/>
            <person name="Lindquist E."/>
            <person name="Ling A."/>
            <person name="Lombard V."/>
            <person name="Lucas S."/>
            <person name="Lundell T."/>
            <person name="Martin R."/>
            <person name="McLaughlin D.J."/>
            <person name="Morgenstern I."/>
            <person name="Morin E."/>
            <person name="Murat C."/>
            <person name="Nagy L.G."/>
            <person name="Nolan M."/>
            <person name="Ohm R.A."/>
            <person name="Patyshakuliyeva A."/>
            <person name="Rokas A."/>
            <person name="Ruiz-Duenas F.J."/>
            <person name="Sabat G."/>
            <person name="Salamov A."/>
            <person name="Samejima M."/>
            <person name="Schmutz J."/>
            <person name="Slot J.C."/>
            <person name="St John F."/>
            <person name="Stenlid J."/>
            <person name="Sun H."/>
            <person name="Sun S."/>
            <person name="Syed K."/>
            <person name="Tsang A."/>
            <person name="Wiebenga A."/>
            <person name="Young D."/>
            <person name="Pisabarro A."/>
            <person name="Eastwood D.C."/>
            <person name="Martin F."/>
            <person name="Cullen D."/>
            <person name="Grigoriev I.V."/>
            <person name="Hibbett D.S."/>
        </authorList>
    </citation>
    <scope>NUCLEOTIDE SEQUENCE [LARGE SCALE GENOMIC DNA]</scope>
    <source>
        <strain evidence="2 3">LYAD-421 SS1</strain>
    </source>
</reference>
<dbReference type="EMBL" id="JH719418">
    <property type="protein sequence ID" value="EJF60209.1"/>
    <property type="molecule type" value="Genomic_DNA"/>
</dbReference>
<gene>
    <name evidence="2" type="ORF">DICSQDRAFT_137825</name>
</gene>
<dbReference type="Proteomes" id="UP000053319">
    <property type="component" value="Unassembled WGS sequence"/>
</dbReference>
<dbReference type="InterPro" id="IPR011004">
    <property type="entry name" value="Trimer_LpxA-like_sf"/>
</dbReference>
<dbReference type="HOGENOM" id="CLU_1532507_0_0_1"/>
<name>R7SVK4_DICSQ</name>
<dbReference type="RefSeq" id="XP_007367163.1">
    <property type="nucleotide sequence ID" value="XM_007367101.1"/>
</dbReference>
<keyword evidence="1" id="KW-0175">Coiled coil</keyword>
<protein>
    <recommendedName>
        <fullName evidence="4">Dynactin subunit 6</fullName>
    </recommendedName>
</protein>
<sequence>MGAKIGKNVSVFAGGRTGLMAEPDLVDLGDNVALDNCSVVAHINPRGDLALNACALRLGSRLLSGASMESCSMLLEHTLLTSGEIAEPDGVYAGWPAQYMDEKEYLRSKSRSMALSMFHTDPSHRALQRVQDNLEDERRRLNKKVEHHQHELQLTRRRIELKSLHTSTIRNSTLM</sequence>
<evidence type="ECO:0000313" key="2">
    <source>
        <dbReference type="EMBL" id="EJF60209.1"/>
    </source>
</evidence>
<evidence type="ECO:0000313" key="3">
    <source>
        <dbReference type="Proteomes" id="UP000053319"/>
    </source>
</evidence>
<dbReference type="SUPFAM" id="SSF51161">
    <property type="entry name" value="Trimeric LpxA-like enzymes"/>
    <property type="match status" value="1"/>
</dbReference>
<accession>R7SVK4</accession>